<dbReference type="AlphaFoldDB" id="A0A421CW21"/>
<feature type="region of interest" description="Disordered" evidence="1">
    <location>
        <begin position="111"/>
        <end position="154"/>
    </location>
</feature>
<keyword evidence="3" id="KW-1185">Reference proteome</keyword>
<reference evidence="2 3" key="1">
    <citation type="submission" date="2018-08" db="EMBL/GenBank/DDBJ databases">
        <title>Draft genome sequences of two Aspergillus turcosus clinical strains isolated from bronchoalveolar lavage fluid: one azole-susceptible and the other azole-resistant.</title>
        <authorList>
            <person name="Parent-Michaud M."/>
            <person name="Dufresne P.J."/>
            <person name="Fournier E."/>
            <person name="Martineau C."/>
            <person name="Moreira S."/>
            <person name="Perkins V."/>
            <person name="De Repentigny L."/>
            <person name="Dufresne S.F."/>
        </authorList>
    </citation>
    <scope>NUCLEOTIDE SEQUENCE [LARGE SCALE GENOMIC DNA]</scope>
    <source>
        <strain evidence="2">HMR AF 1038</strain>
    </source>
</reference>
<evidence type="ECO:0000313" key="3">
    <source>
        <dbReference type="Proteomes" id="UP000215289"/>
    </source>
</evidence>
<evidence type="ECO:0000313" key="2">
    <source>
        <dbReference type="EMBL" id="RLL94099.1"/>
    </source>
</evidence>
<name>A0A421CW21_9EURO</name>
<dbReference type="Proteomes" id="UP000215289">
    <property type="component" value="Unassembled WGS sequence"/>
</dbReference>
<dbReference type="EMBL" id="NIDN02000234">
    <property type="protein sequence ID" value="RLL94099.1"/>
    <property type="molecule type" value="Genomic_DNA"/>
</dbReference>
<organism evidence="2 3">
    <name type="scientific">Aspergillus turcosus</name>
    <dbReference type="NCBI Taxonomy" id="1245748"/>
    <lineage>
        <taxon>Eukaryota</taxon>
        <taxon>Fungi</taxon>
        <taxon>Dikarya</taxon>
        <taxon>Ascomycota</taxon>
        <taxon>Pezizomycotina</taxon>
        <taxon>Eurotiomycetes</taxon>
        <taxon>Eurotiomycetidae</taxon>
        <taxon>Eurotiales</taxon>
        <taxon>Aspergillaceae</taxon>
        <taxon>Aspergillus</taxon>
        <taxon>Aspergillus subgen. Fumigati</taxon>
    </lineage>
</organism>
<accession>A0A421CW21</accession>
<gene>
    <name evidence="2" type="ORF">CFD26_102947</name>
</gene>
<evidence type="ECO:0000256" key="1">
    <source>
        <dbReference type="SAM" id="MobiDB-lite"/>
    </source>
</evidence>
<sequence>MLQRKLLCRNAYSLNTPQEATPVKRTLKICYDDDSDDDEEAAIPRPVDSSLLMEWILERYSAWSLKRPKRRDNVWTFYDLPEDASAFFEKENWPDRVSGLTGTLAVEQDTRTFPDWSLKGPPNQEHRNSFHARSATPSEKQPLEAAPPTRSRGLGPPRMAACYEELLNWAYWELPPPFKPAWAFLISTDGTQVRLVAASFARHCLRENQGNGAENSTGTRRRALPAGRIGCAALHLPAKSLKHYKSARAMFYCGNPGKMLPEVVQKVTMTREGDDKPVHINGARLVIGFDKLFLRPAEEERGEGDVVIDNNDLTLIADLTWMGFNTVN</sequence>
<dbReference type="OrthoDB" id="76567at2759"/>
<comment type="caution">
    <text evidence="2">The sequence shown here is derived from an EMBL/GenBank/DDBJ whole genome shotgun (WGS) entry which is preliminary data.</text>
</comment>
<proteinExistence type="predicted"/>
<protein>
    <submittedName>
        <fullName evidence="2">Uncharacterized protein</fullName>
    </submittedName>
</protein>